<name>A0A5C8PEH5_9HYPH</name>
<organism evidence="2 3">
    <name type="scientific">Vineibacter terrae</name>
    <dbReference type="NCBI Taxonomy" id="2586908"/>
    <lineage>
        <taxon>Bacteria</taxon>
        <taxon>Pseudomonadati</taxon>
        <taxon>Pseudomonadota</taxon>
        <taxon>Alphaproteobacteria</taxon>
        <taxon>Hyphomicrobiales</taxon>
        <taxon>Vineibacter</taxon>
    </lineage>
</organism>
<dbReference type="RefSeq" id="WP_147850222.1">
    <property type="nucleotide sequence ID" value="NZ_VDUZ01000037.1"/>
</dbReference>
<gene>
    <name evidence="2" type="ORF">FHP25_27610</name>
</gene>
<evidence type="ECO:0000256" key="1">
    <source>
        <dbReference type="SAM" id="SignalP"/>
    </source>
</evidence>
<accession>A0A5C8PEH5</accession>
<reference evidence="2 3" key="1">
    <citation type="submission" date="2019-06" db="EMBL/GenBank/DDBJ databases">
        <title>New taxonomy in bacterial strain CC-CFT640, isolated from vineyard.</title>
        <authorList>
            <person name="Lin S.-Y."/>
            <person name="Tsai C.-F."/>
            <person name="Young C.-C."/>
        </authorList>
    </citation>
    <scope>NUCLEOTIDE SEQUENCE [LARGE SCALE GENOMIC DNA]</scope>
    <source>
        <strain evidence="2 3">CC-CFT640</strain>
    </source>
</reference>
<dbReference type="Proteomes" id="UP000321638">
    <property type="component" value="Unassembled WGS sequence"/>
</dbReference>
<feature type="signal peptide" evidence="1">
    <location>
        <begin position="1"/>
        <end position="19"/>
    </location>
</feature>
<keyword evidence="3" id="KW-1185">Reference proteome</keyword>
<dbReference type="EMBL" id="VDUZ01000037">
    <property type="protein sequence ID" value="TXL72004.1"/>
    <property type="molecule type" value="Genomic_DNA"/>
</dbReference>
<dbReference type="AlphaFoldDB" id="A0A5C8PEH5"/>
<comment type="caution">
    <text evidence="2">The sequence shown here is derived from an EMBL/GenBank/DDBJ whole genome shotgun (WGS) entry which is preliminary data.</text>
</comment>
<evidence type="ECO:0000313" key="3">
    <source>
        <dbReference type="Proteomes" id="UP000321638"/>
    </source>
</evidence>
<feature type="chain" id="PRO_5022897736" evidence="1">
    <location>
        <begin position="20"/>
        <end position="189"/>
    </location>
</feature>
<sequence length="189" mass="21815">MSKVLMLLSLLTWSSDTLAQNWTLYRSGVAGYRIEFPDIPESRVVSSSDGHKDFSVLVKYNDYFFTVAVWFNKSNWTNTTITPPKESIPAIVRKAGDQSLENHKIKPRERYQITNGDFKADFAVLDYKVDGRPTVACLMHTVGHYNIYRIHAEGPLSESEKLHPFYSSRVPYIMKRYLESFAIIPREIK</sequence>
<proteinExistence type="predicted"/>
<evidence type="ECO:0000313" key="2">
    <source>
        <dbReference type="EMBL" id="TXL72004.1"/>
    </source>
</evidence>
<keyword evidence="1" id="KW-0732">Signal</keyword>
<protein>
    <submittedName>
        <fullName evidence="2">Uncharacterized protein</fullName>
    </submittedName>
</protein>